<evidence type="ECO:0000313" key="3">
    <source>
        <dbReference type="Proteomes" id="UP001314903"/>
    </source>
</evidence>
<organism evidence="2 3">
    <name type="scientific">Acetoanaerobium pronyense</name>
    <dbReference type="NCBI Taxonomy" id="1482736"/>
    <lineage>
        <taxon>Bacteria</taxon>
        <taxon>Bacillati</taxon>
        <taxon>Bacillota</taxon>
        <taxon>Clostridia</taxon>
        <taxon>Peptostreptococcales</taxon>
        <taxon>Filifactoraceae</taxon>
        <taxon>Acetoanaerobium</taxon>
    </lineage>
</organism>
<evidence type="ECO:0000256" key="1">
    <source>
        <dbReference type="SAM" id="Phobius"/>
    </source>
</evidence>
<keyword evidence="1" id="KW-1133">Transmembrane helix</keyword>
<keyword evidence="1" id="KW-0472">Membrane</keyword>
<keyword evidence="1" id="KW-0812">Transmembrane</keyword>
<feature type="transmembrane region" description="Helical" evidence="1">
    <location>
        <begin position="44"/>
        <end position="63"/>
    </location>
</feature>
<name>A0ABS4KJA4_9FIRM</name>
<dbReference type="EMBL" id="JAGGLI010000009">
    <property type="protein sequence ID" value="MBP2027306.1"/>
    <property type="molecule type" value="Genomic_DNA"/>
</dbReference>
<feature type="transmembrane region" description="Helical" evidence="1">
    <location>
        <begin position="69"/>
        <end position="89"/>
    </location>
</feature>
<keyword evidence="3" id="KW-1185">Reference proteome</keyword>
<reference evidence="2 3" key="1">
    <citation type="submission" date="2021-03" db="EMBL/GenBank/DDBJ databases">
        <title>Genomic Encyclopedia of Type Strains, Phase IV (KMG-IV): sequencing the most valuable type-strain genomes for metagenomic binning, comparative biology and taxonomic classification.</title>
        <authorList>
            <person name="Goeker M."/>
        </authorList>
    </citation>
    <scope>NUCLEOTIDE SEQUENCE [LARGE SCALE GENOMIC DNA]</scope>
    <source>
        <strain evidence="2 3">DSM 27512</strain>
    </source>
</reference>
<protein>
    <submittedName>
        <fullName evidence="2">Na+-transporting methylmalonyl-CoA/oxaloacetate decarboxylase beta subunit</fullName>
    </submittedName>
</protein>
<dbReference type="Proteomes" id="UP001314903">
    <property type="component" value="Unassembled WGS sequence"/>
</dbReference>
<sequence>MKKSRFLKITMISTALMGGILTFSDFLFKIYLKNRFNMEFSKREASSVAIIGGAGGPTAIFLTSSHHNLYKYIIAILLFCVSGCCFWAIRKKRNFENEKN</sequence>
<evidence type="ECO:0000313" key="2">
    <source>
        <dbReference type="EMBL" id="MBP2027306.1"/>
    </source>
</evidence>
<feature type="transmembrane region" description="Helical" evidence="1">
    <location>
        <begin position="6"/>
        <end position="32"/>
    </location>
</feature>
<proteinExistence type="predicted"/>
<comment type="caution">
    <text evidence="2">The sequence shown here is derived from an EMBL/GenBank/DDBJ whole genome shotgun (WGS) entry which is preliminary data.</text>
</comment>
<dbReference type="RefSeq" id="WP_209660273.1">
    <property type="nucleotide sequence ID" value="NZ_JAGGLI010000009.1"/>
</dbReference>
<accession>A0ABS4KJA4</accession>
<gene>
    <name evidence="2" type="ORF">J2Z35_001100</name>
</gene>